<evidence type="ECO:0000256" key="6">
    <source>
        <dbReference type="PIRSR" id="PIRSR604294-1"/>
    </source>
</evidence>
<keyword evidence="5 6" id="KW-0408">Iron</keyword>
<evidence type="ECO:0000313" key="8">
    <source>
        <dbReference type="Proteomes" id="UP000015106"/>
    </source>
</evidence>
<dbReference type="GO" id="GO:0016121">
    <property type="term" value="P:carotene catabolic process"/>
    <property type="evidence" value="ECO:0007669"/>
    <property type="project" value="TreeGrafter"/>
</dbReference>
<protein>
    <recommendedName>
        <fullName evidence="9">Carotenoid 9,10(9',10')-cleavage dioxygenase 1</fullName>
    </recommendedName>
</protein>
<evidence type="ECO:0008006" key="9">
    <source>
        <dbReference type="Google" id="ProtNLM"/>
    </source>
</evidence>
<comment type="similarity">
    <text evidence="1">Belongs to the carotenoid oxygenase family.</text>
</comment>
<keyword evidence="8" id="KW-1185">Reference proteome</keyword>
<dbReference type="Proteomes" id="UP000015106">
    <property type="component" value="Unassembled WGS sequence"/>
</dbReference>
<sequence>MDLPLTVDISRLTTGGQLIEFEKEGYARIGVMPRYGDAESVEWFDVEPCCMFHLINCFEEGDEVVVQGLCSADSVIPGPRLNKLGVLPERSQLTGDGNKMKQGISEKLFSRLYEWRLNREKQTVSGEYLTGRECSLEFPMINNNYTGVRHSYAYAQIVDSITRSGEGCGKVLPKYGGFAKLCLNEREMEDVDQTSAKDLIKTEIHRLGEDQFCSGSSFVPRVHGLHEDDGWIISFVHDEVTNTSQVHIIDTQRFEGAPVAKITLPHRVPYGFHGTFIHSNT</sequence>
<dbReference type="PANTHER" id="PTHR10543:SF145">
    <property type="entry name" value="OS09G0321200 PROTEIN"/>
    <property type="match status" value="1"/>
</dbReference>
<dbReference type="GO" id="GO:0009570">
    <property type="term" value="C:chloroplast stroma"/>
    <property type="evidence" value="ECO:0007669"/>
    <property type="project" value="TreeGrafter"/>
</dbReference>
<dbReference type="Pfam" id="PF03055">
    <property type="entry name" value="RPE65"/>
    <property type="match status" value="1"/>
</dbReference>
<evidence type="ECO:0000256" key="3">
    <source>
        <dbReference type="ARBA" id="ARBA00022946"/>
    </source>
</evidence>
<accession>A0A8R7RBJ9</accession>
<dbReference type="GO" id="GO:0010436">
    <property type="term" value="F:carotenoid dioxygenase activity"/>
    <property type="evidence" value="ECO:0007669"/>
    <property type="project" value="TreeGrafter"/>
</dbReference>
<dbReference type="AlphaFoldDB" id="A0A8R7RBJ9"/>
<dbReference type="PANTHER" id="PTHR10543">
    <property type="entry name" value="BETA-CAROTENE DIOXYGENASE"/>
    <property type="match status" value="1"/>
</dbReference>
<evidence type="ECO:0000256" key="2">
    <source>
        <dbReference type="ARBA" id="ARBA00022723"/>
    </source>
</evidence>
<feature type="binding site" evidence="6">
    <location>
        <position position="273"/>
    </location>
    <ligand>
        <name>Fe cation</name>
        <dbReference type="ChEBI" id="CHEBI:24875"/>
        <note>catalytic</note>
    </ligand>
</feature>
<keyword evidence="4" id="KW-0560">Oxidoreductase</keyword>
<keyword evidence="2 6" id="KW-0479">Metal-binding</keyword>
<dbReference type="InterPro" id="IPR004294">
    <property type="entry name" value="Carotenoid_Oase"/>
</dbReference>
<proteinExistence type="inferred from homology"/>
<evidence type="ECO:0000256" key="1">
    <source>
        <dbReference type="ARBA" id="ARBA00006787"/>
    </source>
</evidence>
<dbReference type="Gramene" id="TuG1812S0001441800.01.T01">
    <property type="protein sequence ID" value="TuG1812S0001441800.01.T01"/>
    <property type="gene ID" value="TuG1812S0001441800.01"/>
</dbReference>
<organism evidence="7 8">
    <name type="scientific">Triticum urartu</name>
    <name type="common">Red wild einkorn</name>
    <name type="synonym">Crithodium urartu</name>
    <dbReference type="NCBI Taxonomy" id="4572"/>
    <lineage>
        <taxon>Eukaryota</taxon>
        <taxon>Viridiplantae</taxon>
        <taxon>Streptophyta</taxon>
        <taxon>Embryophyta</taxon>
        <taxon>Tracheophyta</taxon>
        <taxon>Spermatophyta</taxon>
        <taxon>Magnoliopsida</taxon>
        <taxon>Liliopsida</taxon>
        <taxon>Poales</taxon>
        <taxon>Poaceae</taxon>
        <taxon>BOP clade</taxon>
        <taxon>Pooideae</taxon>
        <taxon>Triticodae</taxon>
        <taxon>Triticeae</taxon>
        <taxon>Triticinae</taxon>
        <taxon>Triticum</taxon>
    </lineage>
</organism>
<keyword evidence="3" id="KW-0809">Transit peptide</keyword>
<reference evidence="8" key="1">
    <citation type="journal article" date="2013" name="Nature">
        <title>Draft genome of the wheat A-genome progenitor Triticum urartu.</title>
        <authorList>
            <person name="Ling H.Q."/>
            <person name="Zhao S."/>
            <person name="Liu D."/>
            <person name="Wang J."/>
            <person name="Sun H."/>
            <person name="Zhang C."/>
            <person name="Fan H."/>
            <person name="Li D."/>
            <person name="Dong L."/>
            <person name="Tao Y."/>
            <person name="Gao C."/>
            <person name="Wu H."/>
            <person name="Li Y."/>
            <person name="Cui Y."/>
            <person name="Guo X."/>
            <person name="Zheng S."/>
            <person name="Wang B."/>
            <person name="Yu K."/>
            <person name="Liang Q."/>
            <person name="Yang W."/>
            <person name="Lou X."/>
            <person name="Chen J."/>
            <person name="Feng M."/>
            <person name="Jian J."/>
            <person name="Zhang X."/>
            <person name="Luo G."/>
            <person name="Jiang Y."/>
            <person name="Liu J."/>
            <person name="Wang Z."/>
            <person name="Sha Y."/>
            <person name="Zhang B."/>
            <person name="Wu H."/>
            <person name="Tang D."/>
            <person name="Shen Q."/>
            <person name="Xue P."/>
            <person name="Zou S."/>
            <person name="Wang X."/>
            <person name="Liu X."/>
            <person name="Wang F."/>
            <person name="Yang Y."/>
            <person name="An X."/>
            <person name="Dong Z."/>
            <person name="Zhang K."/>
            <person name="Zhang X."/>
            <person name="Luo M.C."/>
            <person name="Dvorak J."/>
            <person name="Tong Y."/>
            <person name="Wang J."/>
            <person name="Yang H."/>
            <person name="Li Z."/>
            <person name="Wang D."/>
            <person name="Zhang A."/>
            <person name="Wang J."/>
        </authorList>
    </citation>
    <scope>NUCLEOTIDE SEQUENCE</scope>
    <source>
        <strain evidence="8">cv. G1812</strain>
    </source>
</reference>
<reference evidence="7" key="2">
    <citation type="submission" date="2022-06" db="UniProtKB">
        <authorList>
            <consortium name="EnsemblPlants"/>
        </authorList>
    </citation>
    <scope>IDENTIFICATION</scope>
</reference>
<dbReference type="GO" id="GO:0046872">
    <property type="term" value="F:metal ion binding"/>
    <property type="evidence" value="ECO:0007669"/>
    <property type="project" value="UniProtKB-KW"/>
</dbReference>
<evidence type="ECO:0000256" key="4">
    <source>
        <dbReference type="ARBA" id="ARBA00022964"/>
    </source>
</evidence>
<evidence type="ECO:0000256" key="5">
    <source>
        <dbReference type="ARBA" id="ARBA00023004"/>
    </source>
</evidence>
<keyword evidence="4" id="KW-0223">Dioxygenase</keyword>
<evidence type="ECO:0000313" key="7">
    <source>
        <dbReference type="EnsemblPlants" id="TuG1812S0001441800.01.T01"/>
    </source>
</evidence>
<comment type="cofactor">
    <cofactor evidence="6">
        <name>Fe(2+)</name>
        <dbReference type="ChEBI" id="CHEBI:29033"/>
    </cofactor>
    <text evidence="6">Binds 1 Fe(2+) ion per subunit.</text>
</comment>
<feature type="binding site" evidence="6">
    <location>
        <position position="53"/>
    </location>
    <ligand>
        <name>Fe cation</name>
        <dbReference type="ChEBI" id="CHEBI:24875"/>
        <note>catalytic</note>
    </ligand>
</feature>
<dbReference type="EnsemblPlants" id="TuG1812S0001441800.01.T01">
    <property type="protein sequence ID" value="TuG1812S0001441800.01.T01"/>
    <property type="gene ID" value="TuG1812S0001441800.01"/>
</dbReference>
<name>A0A8R7RBJ9_TRIUA</name>